<protein>
    <recommendedName>
        <fullName evidence="5">Thioesterase domain-containing protein</fullName>
    </recommendedName>
</protein>
<evidence type="ECO:0008006" key="5">
    <source>
        <dbReference type="Google" id="ProtNLM"/>
    </source>
</evidence>
<dbReference type="PATRIC" id="fig|1178482.3.peg.2764"/>
<dbReference type="RefSeq" id="WP_021819713.1">
    <property type="nucleotide sequence ID" value="NZ_AVBC01000039.1"/>
</dbReference>
<organism evidence="3 4">
    <name type="scientific">Halomonas huangheensis</name>
    <dbReference type="NCBI Taxonomy" id="1178482"/>
    <lineage>
        <taxon>Bacteria</taxon>
        <taxon>Pseudomonadati</taxon>
        <taxon>Pseudomonadota</taxon>
        <taxon>Gammaproteobacteria</taxon>
        <taxon>Oceanospirillales</taxon>
        <taxon>Halomonadaceae</taxon>
        <taxon>Halomonas</taxon>
    </lineage>
</organism>
<dbReference type="AlphaFoldDB" id="W1N2F3"/>
<dbReference type="eggNOG" id="COG0824">
    <property type="taxonomic scope" value="Bacteria"/>
</dbReference>
<proteinExistence type="inferred from homology"/>
<keyword evidence="2" id="KW-0378">Hydrolase</keyword>
<dbReference type="KEGG" id="hhu:AR456_02255"/>
<reference evidence="3 4" key="1">
    <citation type="submission" date="2013-08" db="EMBL/GenBank/DDBJ databases">
        <title>draft genome of Halomonas huanghegensis, strain BJGMM-B45T.</title>
        <authorList>
            <person name="Miao C."/>
            <person name="Wan Y."/>
            <person name="Jin W."/>
        </authorList>
    </citation>
    <scope>NUCLEOTIDE SEQUENCE [LARGE SCALE GENOMIC DNA]</scope>
    <source>
        <strain evidence="3 4">BJGMM-B45</strain>
    </source>
</reference>
<evidence type="ECO:0000313" key="3">
    <source>
        <dbReference type="EMBL" id="ERL49669.1"/>
    </source>
</evidence>
<dbReference type="Proteomes" id="UP000019113">
    <property type="component" value="Unassembled WGS sequence"/>
</dbReference>
<dbReference type="EMBL" id="AVBC01000039">
    <property type="protein sequence ID" value="ERL49669.1"/>
    <property type="molecule type" value="Genomic_DNA"/>
</dbReference>
<dbReference type="InterPro" id="IPR029069">
    <property type="entry name" value="HotDog_dom_sf"/>
</dbReference>
<dbReference type="Pfam" id="PF13279">
    <property type="entry name" value="4HBT_2"/>
    <property type="match status" value="1"/>
</dbReference>
<evidence type="ECO:0000256" key="2">
    <source>
        <dbReference type="ARBA" id="ARBA00022801"/>
    </source>
</evidence>
<dbReference type="STRING" id="1178482.AR456_02255"/>
<dbReference type="CDD" id="cd00586">
    <property type="entry name" value="4HBT"/>
    <property type="match status" value="1"/>
</dbReference>
<comment type="caution">
    <text evidence="3">The sequence shown here is derived from an EMBL/GenBank/DDBJ whole genome shotgun (WGS) entry which is preliminary data.</text>
</comment>
<sequence length="146" mass="17223">MTPADHPLPRVETELEIPFHDIDMMEVAWHGHYVRYLEIARCRLLESIEYNYPQMKASGYAWPVIDLRIRYAAPIRFAQRIRIEARISEWEHRLKVDYTIRCADSGKRLTRAWTIQVAVGLNDQEMCLASPPSLLERLIAWQETRS</sequence>
<dbReference type="PANTHER" id="PTHR31793">
    <property type="entry name" value="4-HYDROXYBENZOYL-COA THIOESTERASE FAMILY MEMBER"/>
    <property type="match status" value="1"/>
</dbReference>
<dbReference type="GO" id="GO:0047617">
    <property type="term" value="F:fatty acyl-CoA hydrolase activity"/>
    <property type="evidence" value="ECO:0007669"/>
    <property type="project" value="TreeGrafter"/>
</dbReference>
<dbReference type="InterPro" id="IPR050563">
    <property type="entry name" value="4-hydroxybenzoyl-CoA_TE"/>
</dbReference>
<evidence type="ECO:0000256" key="1">
    <source>
        <dbReference type="ARBA" id="ARBA00005953"/>
    </source>
</evidence>
<gene>
    <name evidence="3" type="ORF">BJB45_00695</name>
</gene>
<accession>W1N2F3</accession>
<comment type="similarity">
    <text evidence="1">Belongs to the 4-hydroxybenzoyl-CoA thioesterase family.</text>
</comment>
<dbReference type="SUPFAM" id="SSF54637">
    <property type="entry name" value="Thioesterase/thiol ester dehydrase-isomerase"/>
    <property type="match status" value="1"/>
</dbReference>
<name>W1N2F3_9GAMM</name>
<dbReference type="Gene3D" id="3.10.129.10">
    <property type="entry name" value="Hotdog Thioesterase"/>
    <property type="match status" value="1"/>
</dbReference>
<keyword evidence="4" id="KW-1185">Reference proteome</keyword>
<evidence type="ECO:0000313" key="4">
    <source>
        <dbReference type="Proteomes" id="UP000019113"/>
    </source>
</evidence>
<dbReference type="PANTHER" id="PTHR31793:SF27">
    <property type="entry name" value="NOVEL THIOESTERASE SUPERFAMILY DOMAIN AND SAPOSIN A-TYPE DOMAIN CONTAINING PROTEIN (0610012H03RIK)"/>
    <property type="match status" value="1"/>
</dbReference>
<dbReference type="OrthoDB" id="9800856at2"/>